<protein>
    <submittedName>
        <fullName evidence="1">Uncharacterized protein</fullName>
    </submittedName>
</protein>
<proteinExistence type="predicted"/>
<dbReference type="AlphaFoldDB" id="A0A6C0KMQ0"/>
<organism evidence="1">
    <name type="scientific">viral metagenome</name>
    <dbReference type="NCBI Taxonomy" id="1070528"/>
    <lineage>
        <taxon>unclassified sequences</taxon>
        <taxon>metagenomes</taxon>
        <taxon>organismal metagenomes</taxon>
    </lineage>
</organism>
<accession>A0A6C0KMQ0</accession>
<dbReference type="EMBL" id="MN740932">
    <property type="protein sequence ID" value="QHU18451.1"/>
    <property type="molecule type" value="Genomic_DNA"/>
</dbReference>
<reference evidence="1" key="1">
    <citation type="journal article" date="2020" name="Nature">
        <title>Giant virus diversity and host interactions through global metagenomics.</title>
        <authorList>
            <person name="Schulz F."/>
            <person name="Roux S."/>
            <person name="Paez-Espino D."/>
            <person name="Jungbluth S."/>
            <person name="Walsh D.A."/>
            <person name="Denef V.J."/>
            <person name="McMahon K.D."/>
            <person name="Konstantinidis K.T."/>
            <person name="Eloe-Fadrosh E.A."/>
            <person name="Kyrpides N.C."/>
            <person name="Woyke T."/>
        </authorList>
    </citation>
    <scope>NUCLEOTIDE SEQUENCE</scope>
    <source>
        <strain evidence="1">GVMAG-S-3300013006-138</strain>
    </source>
</reference>
<sequence>MYKGTSMPKKIFRKPPPPELLNHLLIACGLEKGAQDTKSFAKSAISIKAVEELLPQLEPYYLPCLVPKYLHTTPFTPIKAITILRHVLQAHSIELHSMERTVAGIRGVWYQLQNPNSSFLEGEIHVDFT</sequence>
<evidence type="ECO:0000313" key="1">
    <source>
        <dbReference type="EMBL" id="QHU18451.1"/>
    </source>
</evidence>
<name>A0A6C0KMQ0_9ZZZZ</name>